<dbReference type="InterPro" id="IPR006530">
    <property type="entry name" value="YD"/>
</dbReference>
<dbReference type="Gene3D" id="1.10.30.50">
    <property type="match status" value="1"/>
</dbReference>
<dbReference type="PANTHER" id="PTHR32305">
    <property type="match status" value="1"/>
</dbReference>
<feature type="compositionally biased region" description="Polar residues" evidence="2">
    <location>
        <begin position="1574"/>
        <end position="1583"/>
    </location>
</feature>
<protein>
    <recommendedName>
        <fullName evidence="3">HNH nuclease domain-containing protein</fullName>
    </recommendedName>
</protein>
<accession>A0A8J3IUK6</accession>
<feature type="region of interest" description="Disordered" evidence="2">
    <location>
        <begin position="758"/>
        <end position="783"/>
    </location>
</feature>
<dbReference type="GO" id="GO:0004519">
    <property type="term" value="F:endonuclease activity"/>
    <property type="evidence" value="ECO:0007669"/>
    <property type="project" value="InterPro"/>
</dbReference>
<dbReference type="Gene3D" id="2.180.10.10">
    <property type="entry name" value="RHS repeat-associated core"/>
    <property type="match status" value="2"/>
</dbReference>
<evidence type="ECO:0000313" key="4">
    <source>
        <dbReference type="EMBL" id="GID10181.1"/>
    </source>
</evidence>
<comment type="caution">
    <text evidence="4">The sequence shown here is derived from an EMBL/GenBank/DDBJ whole genome shotgun (WGS) entry which is preliminary data.</text>
</comment>
<reference evidence="4" key="1">
    <citation type="submission" date="2021-01" db="EMBL/GenBank/DDBJ databases">
        <title>Whole genome shotgun sequence of Actinocatenispora rupis NBRC 107355.</title>
        <authorList>
            <person name="Komaki H."/>
            <person name="Tamura T."/>
        </authorList>
    </citation>
    <scope>NUCLEOTIDE SEQUENCE</scope>
    <source>
        <strain evidence="4">NBRC 107355</strain>
    </source>
</reference>
<dbReference type="SMART" id="SM00507">
    <property type="entry name" value="HNHc"/>
    <property type="match status" value="1"/>
</dbReference>
<feature type="region of interest" description="Disordered" evidence="2">
    <location>
        <begin position="1788"/>
        <end position="1837"/>
    </location>
</feature>
<dbReference type="SUPFAM" id="SSF51294">
    <property type="entry name" value="Hedgehog/intein (Hint) domain"/>
    <property type="match status" value="1"/>
</dbReference>
<dbReference type="CDD" id="cd00085">
    <property type="entry name" value="HNHc"/>
    <property type="match status" value="1"/>
</dbReference>
<dbReference type="NCBIfam" id="TIGR01643">
    <property type="entry name" value="YD_repeat_2x"/>
    <property type="match status" value="2"/>
</dbReference>
<dbReference type="Proteomes" id="UP000612808">
    <property type="component" value="Unassembled WGS sequence"/>
</dbReference>
<name>A0A8J3IUK6_9ACTN</name>
<dbReference type="PROSITE" id="PS50818">
    <property type="entry name" value="INTEIN_C_TER"/>
    <property type="match status" value="1"/>
</dbReference>
<sequence>MSLLSVPAIATAAPSTFTPGTPHTGAVVPTHAIGARSHPLNRVDAHSVRSAPKISWPGAAERTVTVPKAGAATPASAAGTPVTVGASHRTPKTAAARVAKVKVRVLGNAESTATLGTSGVVIATSRADGVADNGTVWVSLNYSGFAGAYGSDYGSRLHLVRLPQCALTTPQKSSCRTATAIPTINNAQRSTLGADVSVAGTPTVLAAVAAASGDTGDYSATPLSSSSSWQVSNQTGDFSWSYPLVLPPSVGGAAPQLALSYDSQSLDGRTSATNNQASWVGDGWELWSGYIQRSYKACQDDQNDGANNVGKTTGDQCWGPDNAALSLEGHSSQIVKDADSGDWKLKNDDGTRIEKLTGADNGAHNGEYWRVTTPDGTQYFFGRNKLPGWETGDATSDSTWTLPVYGNDPDDPCHQAAYADSWCQQAWRWNLDYVVDPHGNAISYRYDKETGYYGRGGDADARTDYTRGGTLHEIDYGFSDGHAYDSAPQRVSFVVANRCSAGSTCDTSHPASWPDTPWDQACLSAPCTGKTTPIFFTQKQLTTITTQVLKNGSYSNVNQWTLGHEFLSPGDNDADPLWLKSITRTGLNGGTKAMPAVTFDGTQLHNRVDTNTDGLSALTRYRISSITTESGGQTRIAYSDPECVEGSKMPSAPDSNTLRCMPAYWSPPGESQKLGWFHKYVVTEVDNVDLTDDTSVPEVTHYDYTSKPSWHYDNNPLLRAKYRTWSEWHGYQTVTVRHGNVGKTQSATDYVYMTGMDGDRQSDGTTRTVKVTDSQGGALTDSPQYQGFQREQIAYNGLGGKVLADTISDPWTHGPTATNGDGVSSWMLAPGGSTTRSQLADGTWRTTKISTSYNNDALPTLVDDQGDIATAADDKCTRTTYTTRNTTDWILNHLAETEVDATRCSATATPDQVLSHTRVYYDNSTTLGAAVKVGDITKSEAITSFTGDTPIYTTATTATFDSYGRTLTSTDALNHTSSTSFTPTTGGPVTGTTTTDAIGNATTITVDPATGSNTSIVDVNGRRTTLAYDPLGELTSVWLPGTDTGSDPNIKYTYTIRNDAPTVVTTQRLVYGGTDTIPVALRYSTSYAFYDGLLRPRQTQTPAPSGGREITDTRYDDRGLVAITNDAYHDEQDPSTTLYGPTGVPADLSTTTYAYDGAERQTAAIYQVAGTEKWRTTTAYPGADQTNVTPPAGSTPTSTITDARGRTTQFRQYQATSPAGAYDTTSYTYTPADQIHTVTDPAGNTWRYTYDIRGFKTKSEDPDTGTTTSTYDNGGELTSVTDARNITLAYSYDKIGRKTGEYLGDTNGLQLAGWAYDTLPGGKGLPVSSTRYDGSDAYTESVDGYDATGRPTGSTVTIPTSQGALAGSYDTTTTYNPDGAVATTTLPAAGGMKAETLRYSHDPLGAVTQMYSTNGGNYVYGMTYGADGSLVQRFLGKYGSRVEEDYSYEDGTHRLTETKVLTEKTGATPVSQAQYGYDPAGNVTSITDTADQNDRQCFQYDYLDRLTDAWTPHPTGTDSSTPGSCATLPSTTSDLGGPAPYWHTYGYDKTGNRTSLTQHLAGQDTITTSTYPAPGSTQPHALQSTTTTSSIGPGSTATEQNTYTYDAAGNTKTRTIGGDTQTLDWNADGALATFAKGDNTSSYTYDADGTELIRHDPDGSATLYLPNGMELHADSGASTSTATRYYSHLGDTIAVRTAAGVTWLVGDHHGTDTLAVDGATLTVTRRRVDPFGQTRSGLPSWVGDRGFVGGTQDANTGLTNLGAREYDPTLGRFLSADPLADLTQPQQLNGYSYANNNPTTQSDPSGQMPAPIGRNEGGGFCDSTCQSGAPTASPDPTIEYHGANGTVLAKNPNGTYSINGLSVEGYTGDPRKLAVALDEKWGIWAKSHGTKLSEAGLITLVKQACTEKGVSSGCGPELTTKLATRFRALTAATHNGYLPEYGALFDLAITTGPGQDGAGLEGQNLEGGVGHESSSRSSGTHVGEGKKSHEDEESTPSGGSCRSTHSFPGETPVVLADGKSKRIDQVKIGDRIRNAKPDSRSSQSHTVEGITVTTTDSAFVDVYLAAGAGVVVLTATTHHRIWDKTAHRWKEAGLLKVGHYVQAGGGRSARIASVRKYTTEQTTYDLTVDGLHTYFVLAGKIPVLVHNIAGSIGCGAGGAPIYDIPAGSSGGAGAGKRIPRGELKAAGIGKNAPPGSTAPLCSYCRTNPATSIDHVEPRSKGGDLSDENLTPACTFCNSSKRDRIRPLNPPPNYTGSWPPPWW</sequence>
<dbReference type="Pfam" id="PF01844">
    <property type="entry name" value="HNH"/>
    <property type="match status" value="1"/>
</dbReference>
<dbReference type="GO" id="GO:0003676">
    <property type="term" value="F:nucleic acid binding"/>
    <property type="evidence" value="ECO:0007669"/>
    <property type="project" value="InterPro"/>
</dbReference>
<keyword evidence="5" id="KW-1185">Reference proteome</keyword>
<dbReference type="EMBL" id="BOMB01000005">
    <property type="protein sequence ID" value="GID10181.1"/>
    <property type="molecule type" value="Genomic_DNA"/>
</dbReference>
<gene>
    <name evidence="4" type="ORF">Aru02nite_10700</name>
</gene>
<feature type="region of interest" description="Disordered" evidence="2">
    <location>
        <begin position="1180"/>
        <end position="1201"/>
    </location>
</feature>
<feature type="compositionally biased region" description="Gly residues" evidence="2">
    <location>
        <begin position="1955"/>
        <end position="1970"/>
    </location>
</feature>
<feature type="compositionally biased region" description="Polar residues" evidence="2">
    <location>
        <begin position="1995"/>
        <end position="2006"/>
    </location>
</feature>
<dbReference type="InterPro" id="IPR050708">
    <property type="entry name" value="T6SS_VgrG/RHS"/>
</dbReference>
<feature type="compositionally biased region" description="Low complexity" evidence="2">
    <location>
        <begin position="1584"/>
        <end position="1598"/>
    </location>
</feature>
<feature type="region of interest" description="Disordered" evidence="2">
    <location>
        <begin position="1574"/>
        <end position="1599"/>
    </location>
</feature>
<evidence type="ECO:0000313" key="5">
    <source>
        <dbReference type="Proteomes" id="UP000612808"/>
    </source>
</evidence>
<feature type="compositionally biased region" description="Polar residues" evidence="2">
    <location>
        <begin position="1788"/>
        <end position="1805"/>
    </location>
</feature>
<dbReference type="Pfam" id="PF25023">
    <property type="entry name" value="TEN_YD-shell"/>
    <property type="match status" value="1"/>
</dbReference>
<keyword evidence="1" id="KW-0677">Repeat</keyword>
<dbReference type="InterPro" id="IPR036844">
    <property type="entry name" value="Hint_dom_sf"/>
</dbReference>
<evidence type="ECO:0000259" key="3">
    <source>
        <dbReference type="SMART" id="SM00507"/>
    </source>
</evidence>
<dbReference type="InterPro" id="IPR030934">
    <property type="entry name" value="Intein_C"/>
</dbReference>
<dbReference type="InterPro" id="IPR003615">
    <property type="entry name" value="HNH_nuc"/>
</dbReference>
<organism evidence="4 5">
    <name type="scientific">Actinocatenispora rupis</name>
    <dbReference type="NCBI Taxonomy" id="519421"/>
    <lineage>
        <taxon>Bacteria</taxon>
        <taxon>Bacillati</taxon>
        <taxon>Actinomycetota</taxon>
        <taxon>Actinomycetes</taxon>
        <taxon>Micromonosporales</taxon>
        <taxon>Micromonosporaceae</taxon>
        <taxon>Actinocatenispora</taxon>
    </lineage>
</organism>
<dbReference type="Pfam" id="PF05593">
    <property type="entry name" value="RHS_repeat"/>
    <property type="match status" value="1"/>
</dbReference>
<feature type="region of interest" description="Disordered" evidence="2">
    <location>
        <begin position="1955"/>
        <end position="2020"/>
    </location>
</feature>
<dbReference type="InterPro" id="IPR022385">
    <property type="entry name" value="Rhs_assc_core"/>
</dbReference>
<dbReference type="InterPro" id="IPR031325">
    <property type="entry name" value="RHS_repeat"/>
</dbReference>
<dbReference type="NCBIfam" id="TIGR03696">
    <property type="entry name" value="Rhs_assc_core"/>
    <property type="match status" value="1"/>
</dbReference>
<dbReference type="PANTHER" id="PTHR32305:SF17">
    <property type="entry name" value="TRNA NUCLEASE WAPA"/>
    <property type="match status" value="1"/>
</dbReference>
<dbReference type="Gene3D" id="2.170.16.10">
    <property type="entry name" value="Hedgehog/Intein (Hint) domain"/>
    <property type="match status" value="1"/>
</dbReference>
<feature type="compositionally biased region" description="Polar residues" evidence="2">
    <location>
        <begin position="763"/>
        <end position="783"/>
    </location>
</feature>
<dbReference type="InterPro" id="IPR056823">
    <property type="entry name" value="TEN-like_YD-shell"/>
</dbReference>
<evidence type="ECO:0000256" key="2">
    <source>
        <dbReference type="SAM" id="MobiDB-lite"/>
    </source>
</evidence>
<dbReference type="Pfam" id="PF07591">
    <property type="entry name" value="PT-HINT"/>
    <property type="match status" value="1"/>
</dbReference>
<dbReference type="CDD" id="cd00081">
    <property type="entry name" value="Hint"/>
    <property type="match status" value="1"/>
</dbReference>
<proteinExistence type="predicted"/>
<feature type="domain" description="HNH nuclease" evidence="3">
    <location>
        <begin position="2189"/>
        <end position="2238"/>
    </location>
</feature>
<evidence type="ECO:0000256" key="1">
    <source>
        <dbReference type="ARBA" id="ARBA00022737"/>
    </source>
</evidence>
<dbReference type="GO" id="GO:0008270">
    <property type="term" value="F:zinc ion binding"/>
    <property type="evidence" value="ECO:0007669"/>
    <property type="project" value="InterPro"/>
</dbReference>
<dbReference type="InterPro" id="IPR002711">
    <property type="entry name" value="HNH"/>
</dbReference>